<evidence type="ECO:0000256" key="3">
    <source>
        <dbReference type="ARBA" id="ARBA00022452"/>
    </source>
</evidence>
<gene>
    <name evidence="8" type="ORF">ENO59_10860</name>
</gene>
<organism evidence="8">
    <name type="scientific">Rhodothermus marinus</name>
    <name type="common">Rhodothermus obamensis</name>
    <dbReference type="NCBI Taxonomy" id="29549"/>
    <lineage>
        <taxon>Bacteria</taxon>
        <taxon>Pseudomonadati</taxon>
        <taxon>Rhodothermota</taxon>
        <taxon>Rhodothermia</taxon>
        <taxon>Rhodothermales</taxon>
        <taxon>Rhodothermaceae</taxon>
        <taxon>Rhodothermus</taxon>
    </lineage>
</organism>
<dbReference type="EMBL" id="DSGB01000006">
    <property type="protein sequence ID" value="HER96989.1"/>
    <property type="molecule type" value="Genomic_DNA"/>
</dbReference>
<evidence type="ECO:0000256" key="7">
    <source>
        <dbReference type="ARBA" id="ARBA00023237"/>
    </source>
</evidence>
<comment type="caution">
    <text evidence="8">The sequence shown here is derived from an EMBL/GenBank/DDBJ whole genome shotgun (WGS) entry which is preliminary data.</text>
</comment>
<keyword evidence="4" id="KW-0812">Transmembrane</keyword>
<keyword evidence="3" id="KW-1134">Transmembrane beta strand</keyword>
<evidence type="ECO:0000256" key="5">
    <source>
        <dbReference type="ARBA" id="ARBA00022729"/>
    </source>
</evidence>
<evidence type="ECO:0000256" key="4">
    <source>
        <dbReference type="ARBA" id="ARBA00022692"/>
    </source>
</evidence>
<evidence type="ECO:0000313" key="8">
    <source>
        <dbReference type="EMBL" id="HER96989.1"/>
    </source>
</evidence>
<name>A0A7V2B2B3_RHOMR</name>
<evidence type="ECO:0000256" key="1">
    <source>
        <dbReference type="ARBA" id="ARBA00004571"/>
    </source>
</evidence>
<dbReference type="PANTHER" id="PTHR35093:SF8">
    <property type="entry name" value="OUTER MEMBRANE PROTEIN NMB0088-RELATED"/>
    <property type="match status" value="1"/>
</dbReference>
<dbReference type="Gene3D" id="2.40.160.60">
    <property type="entry name" value="Outer membrane protein transport protein (OMPP1/FadL/TodX)"/>
    <property type="match status" value="1"/>
</dbReference>
<keyword evidence="7" id="KW-0998">Cell outer membrane</keyword>
<dbReference type="SUPFAM" id="SSF56935">
    <property type="entry name" value="Porins"/>
    <property type="match status" value="1"/>
</dbReference>
<keyword evidence="5" id="KW-0732">Signal</keyword>
<dbReference type="GO" id="GO:0015483">
    <property type="term" value="F:long-chain fatty acid transporting porin activity"/>
    <property type="evidence" value="ECO:0007669"/>
    <property type="project" value="TreeGrafter"/>
</dbReference>
<dbReference type="PANTHER" id="PTHR35093">
    <property type="entry name" value="OUTER MEMBRANE PROTEIN NMB0088-RELATED"/>
    <property type="match status" value="1"/>
</dbReference>
<sequence length="469" mass="50834">MRLGYASFSARKRFLTVWLGVLLSVPAWGQGFNLNPAGTCTLGRGGTGVALPCSDGSALATNPAGIAEISQLVVTSGATLHFIRGRFTDDYTQRETHMETRPMLLPHLFAGARVNTSWAVGLGIYGPYGLETRWPRQFEGSFVGYRTRLQAVYIQPTLAYAWGNRLQLGVGPLLTISTVSLWHQLDLAQQQALPNVPFGALGIPAGTAFANAKLESQEAYGLGAHLGMRLRVTDQLHFGLRYLTPVKLSYTGHIRFSPLSTGLVIPAAVSLGGQQIPAGTPLDVILASLGIFAPNGPLADREAKTELTLPAQLAAGLGWEVWPGVTLLLDYQWTEWSRFDRLEIRPQNGTPIVRIQDYRNTSTVRVGLALQTSDVMEVRMGYSYSQHAAPSKTVTPLLPESNRNHLTLGMGWKLGSGVMLDVAYQYVRQDDRRGRVVDPAPGMEPSTALNSGLYRLSGHVASISVSVAL</sequence>
<proteinExistence type="inferred from homology"/>
<comment type="subcellular location">
    <subcellularLocation>
        <location evidence="1">Cell outer membrane</location>
        <topology evidence="1">Multi-pass membrane protein</topology>
    </subcellularLocation>
</comment>
<evidence type="ECO:0000256" key="2">
    <source>
        <dbReference type="ARBA" id="ARBA00008163"/>
    </source>
</evidence>
<comment type="similarity">
    <text evidence="2">Belongs to the OmpP1/FadL family.</text>
</comment>
<dbReference type="AlphaFoldDB" id="A0A7V2B2B3"/>
<evidence type="ECO:0000256" key="6">
    <source>
        <dbReference type="ARBA" id="ARBA00023136"/>
    </source>
</evidence>
<reference evidence="8" key="1">
    <citation type="journal article" date="2020" name="mSystems">
        <title>Genome- and Community-Level Interaction Insights into Carbon Utilization and Element Cycling Functions of Hydrothermarchaeota in Hydrothermal Sediment.</title>
        <authorList>
            <person name="Zhou Z."/>
            <person name="Liu Y."/>
            <person name="Xu W."/>
            <person name="Pan J."/>
            <person name="Luo Z.H."/>
            <person name="Li M."/>
        </authorList>
    </citation>
    <scope>NUCLEOTIDE SEQUENCE [LARGE SCALE GENOMIC DNA]</scope>
    <source>
        <strain evidence="8">SpSt-143</strain>
    </source>
</reference>
<dbReference type="InterPro" id="IPR005017">
    <property type="entry name" value="OMPP1/FadL/TodX"/>
</dbReference>
<dbReference type="GO" id="GO:0009279">
    <property type="term" value="C:cell outer membrane"/>
    <property type="evidence" value="ECO:0007669"/>
    <property type="project" value="UniProtKB-SubCell"/>
</dbReference>
<protein>
    <submittedName>
        <fullName evidence="8">Aromatic hydrocarbon degradation protein</fullName>
    </submittedName>
</protein>
<keyword evidence="6" id="KW-0472">Membrane</keyword>
<accession>A0A7V2B2B3</accession>
<dbReference type="Pfam" id="PF03349">
    <property type="entry name" value="Toluene_X"/>
    <property type="match status" value="1"/>
</dbReference>